<dbReference type="RefSeq" id="WP_320942920.1">
    <property type="nucleotide sequence ID" value="NZ_BAABEU010000011.1"/>
</dbReference>
<name>A0ABZ0SNI8_9MICO</name>
<keyword evidence="3" id="KW-1185">Reference proteome</keyword>
<evidence type="ECO:0000313" key="2">
    <source>
        <dbReference type="EMBL" id="WPR90208.1"/>
    </source>
</evidence>
<evidence type="ECO:0000259" key="1">
    <source>
        <dbReference type="Pfam" id="PF05899"/>
    </source>
</evidence>
<dbReference type="Pfam" id="PF05899">
    <property type="entry name" value="Cupin_3"/>
    <property type="match status" value="1"/>
</dbReference>
<dbReference type="InterPro" id="IPR011051">
    <property type="entry name" value="RmlC_Cupin_sf"/>
</dbReference>
<feature type="domain" description="(S)-ureidoglycine aminohydrolase cupin" evidence="1">
    <location>
        <begin position="49"/>
        <end position="107"/>
    </location>
</feature>
<protein>
    <submittedName>
        <fullName evidence="2">Cupin domain-containing protein</fullName>
    </submittedName>
</protein>
<dbReference type="Gene3D" id="2.60.120.10">
    <property type="entry name" value="Jelly Rolls"/>
    <property type="match status" value="1"/>
</dbReference>
<dbReference type="InterPro" id="IPR014710">
    <property type="entry name" value="RmlC-like_jellyroll"/>
</dbReference>
<dbReference type="Proteomes" id="UP001323798">
    <property type="component" value="Chromosome"/>
</dbReference>
<organism evidence="2 3">
    <name type="scientific">Microbacterium rhizosphaerae</name>
    <dbReference type="NCBI Taxonomy" id="1678237"/>
    <lineage>
        <taxon>Bacteria</taxon>
        <taxon>Bacillati</taxon>
        <taxon>Actinomycetota</taxon>
        <taxon>Actinomycetes</taxon>
        <taxon>Micrococcales</taxon>
        <taxon>Microbacteriaceae</taxon>
        <taxon>Microbacterium</taxon>
    </lineage>
</organism>
<dbReference type="SUPFAM" id="SSF51182">
    <property type="entry name" value="RmlC-like cupins"/>
    <property type="match status" value="1"/>
</dbReference>
<evidence type="ECO:0000313" key="3">
    <source>
        <dbReference type="Proteomes" id="UP001323798"/>
    </source>
</evidence>
<proteinExistence type="predicted"/>
<sequence length="113" mass="12393">MSTDQFTVLGVKDRTLAEPFEVGTVQWVRRPGDGGREELSSGFWFISPEQTPGPMEVEGHADETVYIVEGRVRVQPAGEDAVELTAGSVASFNKGVPVTWTVLEPTVEFFVYS</sequence>
<dbReference type="EMBL" id="CP139368">
    <property type="protein sequence ID" value="WPR90208.1"/>
    <property type="molecule type" value="Genomic_DNA"/>
</dbReference>
<accession>A0ABZ0SNI8</accession>
<gene>
    <name evidence="2" type="ORF">SM116_02685</name>
</gene>
<reference evidence="2 3" key="1">
    <citation type="submission" date="2023-11" db="EMBL/GenBank/DDBJ databases">
        <title>Genome sequence of Microbacterium rhizosphaerae KACC 19337.</title>
        <authorList>
            <person name="Choi H."/>
            <person name="Kim S."/>
            <person name="Kim Y."/>
            <person name="Kwon S.-W."/>
            <person name="Heo J."/>
        </authorList>
    </citation>
    <scope>NUCLEOTIDE SEQUENCE [LARGE SCALE GENOMIC DNA]</scope>
    <source>
        <strain evidence="2 3">KACC 19337</strain>
    </source>
</reference>
<dbReference type="InterPro" id="IPR008579">
    <property type="entry name" value="UGlyAH_Cupin_dom"/>
</dbReference>